<dbReference type="AlphaFoldDB" id="A0AAU9V2U9"/>
<evidence type="ECO:0000313" key="2">
    <source>
        <dbReference type="EMBL" id="CAH2106097.1"/>
    </source>
</evidence>
<name>A0AAU9V2U9_EUPED</name>
<feature type="compositionally biased region" description="Polar residues" evidence="1">
    <location>
        <begin position="14"/>
        <end position="24"/>
    </location>
</feature>
<evidence type="ECO:0000313" key="3">
    <source>
        <dbReference type="Proteomes" id="UP001153954"/>
    </source>
</evidence>
<gene>
    <name evidence="2" type="ORF">EEDITHA_LOCUS20278</name>
</gene>
<dbReference type="EMBL" id="CAKOGL010000029">
    <property type="protein sequence ID" value="CAH2106097.1"/>
    <property type="molecule type" value="Genomic_DNA"/>
</dbReference>
<comment type="caution">
    <text evidence="2">The sequence shown here is derived from an EMBL/GenBank/DDBJ whole genome shotgun (WGS) entry which is preliminary data.</text>
</comment>
<evidence type="ECO:0000256" key="1">
    <source>
        <dbReference type="SAM" id="MobiDB-lite"/>
    </source>
</evidence>
<sequence length="90" mass="10070">MMSGAGPAGGALSRRQTSKGSLTEPTLPLPSRATPRELLKPAYADSRRNASMKLFPETLQKLCVYLRSDERVENLMNYVSPHIEYVQLLY</sequence>
<organism evidence="2 3">
    <name type="scientific">Euphydryas editha</name>
    <name type="common">Edith's checkerspot</name>
    <dbReference type="NCBI Taxonomy" id="104508"/>
    <lineage>
        <taxon>Eukaryota</taxon>
        <taxon>Metazoa</taxon>
        <taxon>Ecdysozoa</taxon>
        <taxon>Arthropoda</taxon>
        <taxon>Hexapoda</taxon>
        <taxon>Insecta</taxon>
        <taxon>Pterygota</taxon>
        <taxon>Neoptera</taxon>
        <taxon>Endopterygota</taxon>
        <taxon>Lepidoptera</taxon>
        <taxon>Glossata</taxon>
        <taxon>Ditrysia</taxon>
        <taxon>Papilionoidea</taxon>
        <taxon>Nymphalidae</taxon>
        <taxon>Nymphalinae</taxon>
        <taxon>Euphydryas</taxon>
    </lineage>
</organism>
<reference evidence="2" key="1">
    <citation type="submission" date="2022-03" db="EMBL/GenBank/DDBJ databases">
        <authorList>
            <person name="Tunstrom K."/>
        </authorList>
    </citation>
    <scope>NUCLEOTIDE SEQUENCE</scope>
</reference>
<dbReference type="Proteomes" id="UP001153954">
    <property type="component" value="Unassembled WGS sequence"/>
</dbReference>
<proteinExistence type="predicted"/>
<protein>
    <submittedName>
        <fullName evidence="2">Uncharacterized protein</fullName>
    </submittedName>
</protein>
<feature type="region of interest" description="Disordered" evidence="1">
    <location>
        <begin position="1"/>
        <end position="37"/>
    </location>
</feature>
<keyword evidence="3" id="KW-1185">Reference proteome</keyword>
<accession>A0AAU9V2U9</accession>